<gene>
    <name evidence="12" type="ORF">CYNAS_LOCUS266</name>
</gene>
<accession>A0AA36DKX7</accession>
<comment type="function">
    <text evidence="7">UTP--glucose-1-phosphate uridylyltransferase catalyzing the conversion of glucose-1-phosphate into UDP-glucose, a crucial precursor for the production of glycogen.</text>
</comment>
<dbReference type="Pfam" id="PF01704">
    <property type="entry name" value="UDPGP"/>
    <property type="match status" value="1"/>
</dbReference>
<evidence type="ECO:0000256" key="2">
    <source>
        <dbReference type="ARBA" id="ARBA00011823"/>
    </source>
</evidence>
<protein>
    <recommendedName>
        <fullName evidence="4 9">UTP--glucose-1-phosphate uridylyltransferase</fullName>
        <ecNumber evidence="3 9">2.7.7.9</ecNumber>
    </recommendedName>
</protein>
<dbReference type="PIRSF" id="PIRSF000806">
    <property type="entry name" value="UDPGP"/>
    <property type="match status" value="1"/>
</dbReference>
<dbReference type="Gene3D" id="2.160.10.10">
    <property type="entry name" value="Hexapeptide repeat proteins"/>
    <property type="match status" value="1"/>
</dbReference>
<dbReference type="Gene3D" id="3.90.550.10">
    <property type="entry name" value="Spore Coat Polysaccharide Biosynthesis Protein SpsA, Chain A"/>
    <property type="match status" value="1"/>
</dbReference>
<feature type="binding site" evidence="11">
    <location>
        <position position="351"/>
    </location>
    <ligand>
        <name>UTP</name>
        <dbReference type="ChEBI" id="CHEBI:46398"/>
    </ligand>
</feature>
<evidence type="ECO:0000256" key="4">
    <source>
        <dbReference type="ARBA" id="ARBA00019048"/>
    </source>
</evidence>
<evidence type="ECO:0000256" key="7">
    <source>
        <dbReference type="ARBA" id="ARBA00023579"/>
    </source>
</evidence>
<dbReference type="FunFam" id="3.90.550.10:FF:000002">
    <property type="entry name" value="UTP--glucose-1-phosphate uridylyltransferase"/>
    <property type="match status" value="1"/>
</dbReference>
<dbReference type="Proteomes" id="UP001176961">
    <property type="component" value="Unassembled WGS sequence"/>
</dbReference>
<sequence length="455" mass="51738">MQITPEKKEELLQKLDEFFARTKIASSEADVFRRLYRQFLEEIHFIDWNSWKFIADDVQRNHADLPKFGSTRDDVLDRLVVVKLNGGLGTTMGCDGPKSFIKVKENLSFLDIAKKQHEIFNKTHGSNVPLFLMNSFYTEEQTKKELGPNSFVQTFCQSQCPRIWADSLLPVEGTGTNKEWYPPGHGNIFHALGASGVLDDLLRQGRDIMFVSNIDNTGATLDLQIAQFACDENVDYIMECTEKTENDIKGGTLIDIGGQLMHLEIPQVPPEHLNEFCSTRTFKIFNTNNIWVNLQAVKQRLDTISSEIIVNQKNLNGRGVIQLETSIGGCIRNFPRAYCIHVGRNRFLPVKKSDDLLAISSNLYTLTPELSLRLNRNRPAPTVNLGKYFQNVDDFHARFEDYPDILELKSLNVEGDVRFEKGVVLKGDVRIINKSDLQQTIKVGTCISDQEVLFE</sequence>
<evidence type="ECO:0000256" key="5">
    <source>
        <dbReference type="ARBA" id="ARBA00022679"/>
    </source>
</evidence>
<feature type="binding site" evidence="11">
    <location>
        <position position="157"/>
    </location>
    <ligand>
        <name>UTP</name>
        <dbReference type="ChEBI" id="CHEBI:46398"/>
    </ligand>
</feature>
<dbReference type="CDD" id="cd00897">
    <property type="entry name" value="UGPase_euk"/>
    <property type="match status" value="1"/>
</dbReference>
<comment type="similarity">
    <text evidence="1 9">Belongs to the UDPGP type 1 family.</text>
</comment>
<dbReference type="EC" id="2.7.7.9" evidence="3 9"/>
<proteinExistence type="inferred from homology"/>
<dbReference type="InterPro" id="IPR016267">
    <property type="entry name" value="UDPGP_trans"/>
</dbReference>
<evidence type="ECO:0000256" key="10">
    <source>
        <dbReference type="PIRSR" id="PIRSR000806-1"/>
    </source>
</evidence>
<dbReference type="EMBL" id="CATQJL010000001">
    <property type="protein sequence ID" value="CAJ0588283.1"/>
    <property type="molecule type" value="Genomic_DNA"/>
</dbReference>
<evidence type="ECO:0000256" key="9">
    <source>
        <dbReference type="PIRNR" id="PIRNR000806"/>
    </source>
</evidence>
<dbReference type="PANTHER" id="PTHR43511">
    <property type="match status" value="1"/>
</dbReference>
<comment type="caution">
    <text evidence="12">The sequence shown here is derived from an EMBL/GenBank/DDBJ whole genome shotgun (WGS) entry which is preliminary data.</text>
</comment>
<comment type="catalytic activity">
    <reaction evidence="8">
        <text>alpha-D-glucose 1-phosphate + UTP + H(+) = UDP-alpha-D-glucose + diphosphate</text>
        <dbReference type="Rhea" id="RHEA:19889"/>
        <dbReference type="ChEBI" id="CHEBI:15378"/>
        <dbReference type="ChEBI" id="CHEBI:33019"/>
        <dbReference type="ChEBI" id="CHEBI:46398"/>
        <dbReference type="ChEBI" id="CHEBI:58601"/>
        <dbReference type="ChEBI" id="CHEBI:58885"/>
        <dbReference type="EC" id="2.7.7.9"/>
    </reaction>
    <physiologicalReaction direction="left-to-right" evidence="8">
        <dbReference type="Rhea" id="RHEA:19890"/>
    </physiologicalReaction>
</comment>
<feature type="binding site" evidence="11">
    <location>
        <position position="215"/>
    </location>
    <ligand>
        <name>UTP</name>
        <dbReference type="ChEBI" id="CHEBI:46398"/>
    </ligand>
</feature>
<feature type="binding site" evidence="10">
    <location>
        <position position="185"/>
    </location>
    <ligand>
        <name>substrate</name>
    </ligand>
</feature>
<evidence type="ECO:0000256" key="6">
    <source>
        <dbReference type="ARBA" id="ARBA00022695"/>
    </source>
</evidence>
<feature type="binding site" evidence="11">
    <location>
        <position position="98"/>
    </location>
    <ligand>
        <name>UTP</name>
        <dbReference type="ChEBI" id="CHEBI:46398"/>
    </ligand>
</feature>
<evidence type="ECO:0000313" key="13">
    <source>
        <dbReference type="Proteomes" id="UP001176961"/>
    </source>
</evidence>
<reference evidence="12" key="1">
    <citation type="submission" date="2023-07" db="EMBL/GenBank/DDBJ databases">
        <authorList>
            <consortium name="CYATHOMIX"/>
        </authorList>
    </citation>
    <scope>NUCLEOTIDE SEQUENCE</scope>
    <source>
        <strain evidence="12">N/A</strain>
    </source>
</reference>
<keyword evidence="13" id="KW-1185">Reference proteome</keyword>
<keyword evidence="6 9" id="KW-0548">Nucleotidyltransferase</keyword>
<organism evidence="12 13">
    <name type="scientific">Cylicocyclus nassatus</name>
    <name type="common">Nematode worm</name>
    <dbReference type="NCBI Taxonomy" id="53992"/>
    <lineage>
        <taxon>Eukaryota</taxon>
        <taxon>Metazoa</taxon>
        <taxon>Ecdysozoa</taxon>
        <taxon>Nematoda</taxon>
        <taxon>Chromadorea</taxon>
        <taxon>Rhabditida</taxon>
        <taxon>Rhabditina</taxon>
        <taxon>Rhabditomorpha</taxon>
        <taxon>Strongyloidea</taxon>
        <taxon>Strongylidae</taxon>
        <taxon>Cylicocyclus</taxon>
    </lineage>
</organism>
<dbReference type="InterPro" id="IPR002618">
    <property type="entry name" value="UDPGP_fam"/>
</dbReference>
<dbReference type="InterPro" id="IPR029044">
    <property type="entry name" value="Nucleotide-diphossugar_trans"/>
</dbReference>
<dbReference type="FunFam" id="2.160.10.10:FF:000001">
    <property type="entry name" value="UTP--glucose-1-phosphate uridylyltransferase"/>
    <property type="match status" value="1"/>
</dbReference>
<evidence type="ECO:0000256" key="3">
    <source>
        <dbReference type="ARBA" id="ARBA00012415"/>
    </source>
</evidence>
<dbReference type="GO" id="GO:0006011">
    <property type="term" value="P:UDP-alpha-D-glucose metabolic process"/>
    <property type="evidence" value="ECO:0007669"/>
    <property type="project" value="UniProtKB-UniRule"/>
</dbReference>
<evidence type="ECO:0000256" key="1">
    <source>
        <dbReference type="ARBA" id="ARBA00010401"/>
    </source>
</evidence>
<feature type="binding site" evidence="11">
    <location>
        <position position="184"/>
    </location>
    <ligand>
        <name>UTP</name>
        <dbReference type="ChEBI" id="CHEBI:46398"/>
    </ligand>
</feature>
<keyword evidence="5 9" id="KW-0808">Transferase</keyword>
<evidence type="ECO:0000256" key="11">
    <source>
        <dbReference type="PIRSR" id="PIRSR000806-2"/>
    </source>
</evidence>
<comment type="subunit">
    <text evidence="2">Homooctamer.</text>
</comment>
<evidence type="ECO:0000256" key="8">
    <source>
        <dbReference type="ARBA" id="ARBA00047432"/>
    </source>
</evidence>
<dbReference type="AlphaFoldDB" id="A0AA36DKX7"/>
<name>A0AA36DKX7_CYLNA</name>
<dbReference type="GO" id="GO:0003983">
    <property type="term" value="F:UTP:glucose-1-phosphate uridylyltransferase activity"/>
    <property type="evidence" value="ECO:0007669"/>
    <property type="project" value="UniProtKB-EC"/>
</dbReference>
<evidence type="ECO:0000313" key="12">
    <source>
        <dbReference type="EMBL" id="CAJ0588283.1"/>
    </source>
</evidence>
<dbReference type="SUPFAM" id="SSF53448">
    <property type="entry name" value="Nucleotide-diphospho-sugar transferases"/>
    <property type="match status" value="1"/>
</dbReference>